<dbReference type="EMBL" id="CATOUU010001068">
    <property type="protein sequence ID" value="CAI9970316.1"/>
    <property type="molecule type" value="Genomic_DNA"/>
</dbReference>
<keyword evidence="3" id="KW-1185">Reference proteome</keyword>
<dbReference type="AlphaFoldDB" id="A0AA86UZ84"/>
<sequence>MEIQVGQYLRALQITCANQLMRLMTVEMNAYYLESQLSLRLITFMARVRIIYNIVFTKLFFCFKALLSGSFQNDSEPRLPVRADTLCSWVRSLWTQDDIQIIGVSQRQSRQQSILPLFQSQIQ</sequence>
<evidence type="ECO:0000313" key="2">
    <source>
        <dbReference type="EMBL" id="CAL6010136.1"/>
    </source>
</evidence>
<dbReference type="EMBL" id="CAXDID020000060">
    <property type="protein sequence ID" value="CAL6010136.1"/>
    <property type="molecule type" value="Genomic_DNA"/>
</dbReference>
<gene>
    <name evidence="2" type="ORF">HINF_LOCUS21944</name>
    <name evidence="1" type="ORF">HINF_LOCUS57961</name>
</gene>
<dbReference type="Proteomes" id="UP001642409">
    <property type="component" value="Unassembled WGS sequence"/>
</dbReference>
<organism evidence="1">
    <name type="scientific">Hexamita inflata</name>
    <dbReference type="NCBI Taxonomy" id="28002"/>
    <lineage>
        <taxon>Eukaryota</taxon>
        <taxon>Metamonada</taxon>
        <taxon>Diplomonadida</taxon>
        <taxon>Hexamitidae</taxon>
        <taxon>Hexamitinae</taxon>
        <taxon>Hexamita</taxon>
    </lineage>
</organism>
<evidence type="ECO:0000313" key="3">
    <source>
        <dbReference type="Proteomes" id="UP001642409"/>
    </source>
</evidence>
<proteinExistence type="predicted"/>
<reference evidence="2 3" key="2">
    <citation type="submission" date="2024-07" db="EMBL/GenBank/DDBJ databases">
        <authorList>
            <person name="Akdeniz Z."/>
        </authorList>
    </citation>
    <scope>NUCLEOTIDE SEQUENCE [LARGE SCALE GENOMIC DNA]</scope>
</reference>
<protein>
    <submittedName>
        <fullName evidence="2">Hypothetical_protein</fullName>
    </submittedName>
</protein>
<evidence type="ECO:0000313" key="1">
    <source>
        <dbReference type="EMBL" id="CAI9970316.1"/>
    </source>
</evidence>
<reference evidence="1" key="1">
    <citation type="submission" date="2023-06" db="EMBL/GenBank/DDBJ databases">
        <authorList>
            <person name="Kurt Z."/>
        </authorList>
    </citation>
    <scope>NUCLEOTIDE SEQUENCE</scope>
</reference>
<accession>A0AA86UZ84</accession>
<comment type="caution">
    <text evidence="1">The sequence shown here is derived from an EMBL/GenBank/DDBJ whole genome shotgun (WGS) entry which is preliminary data.</text>
</comment>
<name>A0AA86UZ84_9EUKA</name>